<comment type="caution">
    <text evidence="3">The sequence shown here is derived from an EMBL/GenBank/DDBJ whole genome shotgun (WGS) entry which is preliminary data.</text>
</comment>
<name>A0A831LP75_9BACT</name>
<dbReference type="GO" id="GO:0016817">
    <property type="term" value="F:hydrolase activity, acting on acid anhydrides"/>
    <property type="evidence" value="ECO:0007669"/>
    <property type="project" value="InterPro"/>
</dbReference>
<evidence type="ECO:0008006" key="4">
    <source>
        <dbReference type="Google" id="ProtNLM"/>
    </source>
</evidence>
<dbReference type="Pfam" id="PF08707">
    <property type="entry name" value="PriCT_2"/>
    <property type="match status" value="1"/>
</dbReference>
<reference evidence="3" key="1">
    <citation type="journal article" date="2020" name="mSystems">
        <title>Genome- and Community-Level Interaction Insights into Carbon Utilization and Element Cycling Functions of Hydrothermarchaeota in Hydrothermal Sediment.</title>
        <authorList>
            <person name="Zhou Z."/>
            <person name="Liu Y."/>
            <person name="Xu W."/>
            <person name="Pan J."/>
            <person name="Luo Z.H."/>
            <person name="Li M."/>
        </authorList>
    </citation>
    <scope>NUCLEOTIDE SEQUENCE [LARGE SCALE GENOMIC DNA]</scope>
    <source>
        <strain evidence="3">SpSt-1217</strain>
    </source>
</reference>
<accession>A0A831LP75</accession>
<dbReference type="Proteomes" id="UP000886047">
    <property type="component" value="Unassembled WGS sequence"/>
</dbReference>
<gene>
    <name evidence="3" type="ORF">ENN90_15160</name>
</gene>
<protein>
    <recommendedName>
        <fullName evidence="4">VirE N-terminal domain-containing protein</fullName>
    </recommendedName>
</protein>
<dbReference type="Pfam" id="PF08800">
    <property type="entry name" value="BT4734-like_N"/>
    <property type="match status" value="1"/>
</dbReference>
<feature type="domain" description="BT4734-like N-terminal" evidence="2">
    <location>
        <begin position="57"/>
        <end position="174"/>
    </location>
</feature>
<evidence type="ECO:0000259" key="2">
    <source>
        <dbReference type="Pfam" id="PF08800"/>
    </source>
</evidence>
<dbReference type="EMBL" id="DSDK01000851">
    <property type="protein sequence ID" value="HDR52935.1"/>
    <property type="molecule type" value="Genomic_DNA"/>
</dbReference>
<evidence type="ECO:0000313" key="3">
    <source>
        <dbReference type="EMBL" id="HDR52935.1"/>
    </source>
</evidence>
<evidence type="ECO:0000259" key="1">
    <source>
        <dbReference type="Pfam" id="PF08707"/>
    </source>
</evidence>
<organism evidence="3">
    <name type="scientific">Mariniphaga anaerophila</name>
    <dbReference type="NCBI Taxonomy" id="1484053"/>
    <lineage>
        <taxon>Bacteria</taxon>
        <taxon>Pseudomonadati</taxon>
        <taxon>Bacteroidota</taxon>
        <taxon>Bacteroidia</taxon>
        <taxon>Marinilabiliales</taxon>
        <taxon>Prolixibacteraceae</taxon>
        <taxon>Mariniphaga</taxon>
    </lineage>
</organism>
<proteinExistence type="predicted"/>
<feature type="domain" description="Primase C-terminal 2" evidence="1">
    <location>
        <begin position="244"/>
        <end position="308"/>
    </location>
</feature>
<dbReference type="InterPro" id="IPR014907">
    <property type="entry name" value="BT4734-like_N"/>
</dbReference>
<dbReference type="AlphaFoldDB" id="A0A831LP75"/>
<dbReference type="InterPro" id="IPR014819">
    <property type="entry name" value="PriCT_2"/>
</dbReference>
<sequence length="317" mass="37195">METTTFSFFNAPVTNINPYKTVTIEDVYTVLTGRYLRAKTLKLRNIYNKEENRQFKANQLPYVTFSGQFSTRNEKALVKHSGLITLDFDHVADIEKLHSQLLRDKFFETELLFTSPNGHGLKWVIAIYLNGTYNHGHWFDAISQYIKETYKIEVDKSGRDVSRACFLTFDPNCFMHPKHGQMNRHWAGEIFTIERKRFNPGQWLEIPKQNHYTTPVPMDKNLTRVQYHVEVIVRRIENYQIDLTCNYKDWLNLGFGFADEFGETGRSYFHRVSKFYRTYNPLETDQQYDQCLKSGKSGITIKTFFAAARDAGVNIRV</sequence>